<dbReference type="PANTHER" id="PTHR10201:SF236">
    <property type="entry name" value="METALLOENDOPROTEINASE 3-MMP-LIKE"/>
    <property type="match status" value="1"/>
</dbReference>
<dbReference type="SUPFAM" id="SSF47090">
    <property type="entry name" value="PGBD-like"/>
    <property type="match status" value="1"/>
</dbReference>
<keyword evidence="2" id="KW-1185">Reference proteome</keyword>
<dbReference type="EMBL" id="AYRZ02000011">
    <property type="protein sequence ID" value="PHT68020.1"/>
    <property type="molecule type" value="Genomic_DNA"/>
</dbReference>
<accession>A0A2G2YE52</accession>
<evidence type="ECO:0000313" key="1">
    <source>
        <dbReference type="EMBL" id="PHT68020.1"/>
    </source>
</evidence>
<reference evidence="1 2" key="1">
    <citation type="journal article" date="2014" name="Nat. Genet.">
        <title>Genome sequence of the hot pepper provides insights into the evolution of pungency in Capsicum species.</title>
        <authorList>
            <person name="Kim S."/>
            <person name="Park M."/>
            <person name="Yeom S.I."/>
            <person name="Kim Y.M."/>
            <person name="Lee J.M."/>
            <person name="Lee H.A."/>
            <person name="Seo E."/>
            <person name="Choi J."/>
            <person name="Cheong K."/>
            <person name="Kim K.T."/>
            <person name="Jung K."/>
            <person name="Lee G.W."/>
            <person name="Oh S.K."/>
            <person name="Bae C."/>
            <person name="Kim S.B."/>
            <person name="Lee H.Y."/>
            <person name="Kim S.Y."/>
            <person name="Kim M.S."/>
            <person name="Kang B.C."/>
            <person name="Jo Y.D."/>
            <person name="Yang H.B."/>
            <person name="Jeong H.J."/>
            <person name="Kang W.H."/>
            <person name="Kwon J.K."/>
            <person name="Shin C."/>
            <person name="Lim J.Y."/>
            <person name="Park J.H."/>
            <person name="Huh J.H."/>
            <person name="Kim J.S."/>
            <person name="Kim B.D."/>
            <person name="Cohen O."/>
            <person name="Paran I."/>
            <person name="Suh M.C."/>
            <person name="Lee S.B."/>
            <person name="Kim Y.K."/>
            <person name="Shin Y."/>
            <person name="Noh S.J."/>
            <person name="Park J."/>
            <person name="Seo Y.S."/>
            <person name="Kwon S.Y."/>
            <person name="Kim H.A."/>
            <person name="Park J.M."/>
            <person name="Kim H.J."/>
            <person name="Choi S.B."/>
            <person name="Bosland P.W."/>
            <person name="Reeves G."/>
            <person name="Jo S.H."/>
            <person name="Lee B.W."/>
            <person name="Cho H.T."/>
            <person name="Choi H.S."/>
            <person name="Lee M.S."/>
            <person name="Yu Y."/>
            <person name="Do Choi Y."/>
            <person name="Park B.S."/>
            <person name="van Deynze A."/>
            <person name="Ashrafi H."/>
            <person name="Hill T."/>
            <person name="Kim W.T."/>
            <person name="Pai H.S."/>
            <person name="Ahn H.K."/>
            <person name="Yeam I."/>
            <person name="Giovannoni J.J."/>
            <person name="Rose J.K."/>
            <person name="Sorensen I."/>
            <person name="Lee S.J."/>
            <person name="Kim R.W."/>
            <person name="Choi I.Y."/>
            <person name="Choi B.S."/>
            <person name="Lim J.S."/>
            <person name="Lee Y.H."/>
            <person name="Choi D."/>
        </authorList>
    </citation>
    <scope>NUCLEOTIDE SEQUENCE [LARGE SCALE GENOMIC DNA]</scope>
    <source>
        <strain evidence="2">cv. CM334</strain>
    </source>
</reference>
<dbReference type="Gramene" id="PHT68020">
    <property type="protein sequence ID" value="PHT68020"/>
    <property type="gene ID" value="T459_27507"/>
</dbReference>
<evidence type="ECO:0000313" key="2">
    <source>
        <dbReference type="Proteomes" id="UP000222542"/>
    </source>
</evidence>
<gene>
    <name evidence="1" type="ORF">T459_27507</name>
</gene>
<dbReference type="AlphaFoldDB" id="A0A2G2YE52"/>
<dbReference type="Gene3D" id="3.40.390.10">
    <property type="entry name" value="Collagenase (Catalytic Domain)"/>
    <property type="match status" value="1"/>
</dbReference>
<proteinExistence type="predicted"/>
<dbReference type="Proteomes" id="UP000222542">
    <property type="component" value="Unassembled WGS sequence"/>
</dbReference>
<protein>
    <submittedName>
        <fullName evidence="1">Uncharacterized protein</fullName>
    </submittedName>
</protein>
<dbReference type="InterPro" id="IPR024079">
    <property type="entry name" value="MetalloPept_cat_dom_sf"/>
</dbReference>
<name>A0A2G2YE52_CAPAN</name>
<sequence length="120" mass="14116">MFFFHLLRHQFNFHLNATGEFDIPTLQHMVKPRCGNPYIVNDTTNMNSIKSSVDHTMAYFSFFKGQTRWPSNKTVTSLTFSETDSYRTADIRIGFSLGIIEIESHSMDLSRFWDMHFHNQ</sequence>
<dbReference type="GO" id="GO:0008237">
    <property type="term" value="F:metallopeptidase activity"/>
    <property type="evidence" value="ECO:0007669"/>
    <property type="project" value="InterPro"/>
</dbReference>
<dbReference type="STRING" id="4072.A0A2G2YE52"/>
<dbReference type="InterPro" id="IPR036365">
    <property type="entry name" value="PGBD-like_sf"/>
</dbReference>
<comment type="caution">
    <text evidence="1">The sequence shown here is derived from an EMBL/GenBank/DDBJ whole genome shotgun (WGS) entry which is preliminary data.</text>
</comment>
<organism evidence="1 2">
    <name type="scientific">Capsicum annuum</name>
    <name type="common">Capsicum pepper</name>
    <dbReference type="NCBI Taxonomy" id="4072"/>
    <lineage>
        <taxon>Eukaryota</taxon>
        <taxon>Viridiplantae</taxon>
        <taxon>Streptophyta</taxon>
        <taxon>Embryophyta</taxon>
        <taxon>Tracheophyta</taxon>
        <taxon>Spermatophyta</taxon>
        <taxon>Magnoliopsida</taxon>
        <taxon>eudicotyledons</taxon>
        <taxon>Gunneridae</taxon>
        <taxon>Pentapetalae</taxon>
        <taxon>asterids</taxon>
        <taxon>lamiids</taxon>
        <taxon>Solanales</taxon>
        <taxon>Solanaceae</taxon>
        <taxon>Solanoideae</taxon>
        <taxon>Capsiceae</taxon>
        <taxon>Capsicum</taxon>
    </lineage>
</organism>
<reference evidence="1 2" key="2">
    <citation type="journal article" date="2017" name="Genome Biol.">
        <title>New reference genome sequences of hot pepper reveal the massive evolution of plant disease-resistance genes by retroduplication.</title>
        <authorList>
            <person name="Kim S."/>
            <person name="Park J."/>
            <person name="Yeom S.I."/>
            <person name="Kim Y.M."/>
            <person name="Seo E."/>
            <person name="Kim K.T."/>
            <person name="Kim M.S."/>
            <person name="Lee J.M."/>
            <person name="Cheong K."/>
            <person name="Shin H.S."/>
            <person name="Kim S.B."/>
            <person name="Han K."/>
            <person name="Lee J."/>
            <person name="Park M."/>
            <person name="Lee H.A."/>
            <person name="Lee H.Y."/>
            <person name="Lee Y."/>
            <person name="Oh S."/>
            <person name="Lee J.H."/>
            <person name="Choi E."/>
            <person name="Choi E."/>
            <person name="Lee S.E."/>
            <person name="Jeon J."/>
            <person name="Kim H."/>
            <person name="Choi G."/>
            <person name="Song H."/>
            <person name="Lee J."/>
            <person name="Lee S.C."/>
            <person name="Kwon J.K."/>
            <person name="Lee H.Y."/>
            <person name="Koo N."/>
            <person name="Hong Y."/>
            <person name="Kim R.W."/>
            <person name="Kang W.H."/>
            <person name="Huh J.H."/>
            <person name="Kang B.C."/>
            <person name="Yang T.J."/>
            <person name="Lee Y.H."/>
            <person name="Bennetzen J.L."/>
            <person name="Choi D."/>
        </authorList>
    </citation>
    <scope>NUCLEOTIDE SEQUENCE [LARGE SCALE GENOMIC DNA]</scope>
    <source>
        <strain evidence="2">cv. CM334</strain>
    </source>
</reference>
<dbReference type="PANTHER" id="PTHR10201">
    <property type="entry name" value="MATRIX METALLOPROTEINASE"/>
    <property type="match status" value="1"/>
</dbReference>